<feature type="non-terminal residue" evidence="1">
    <location>
        <position position="1"/>
    </location>
</feature>
<dbReference type="EMBL" id="KV417525">
    <property type="protein sequence ID" value="KZP24621.1"/>
    <property type="molecule type" value="Genomic_DNA"/>
</dbReference>
<gene>
    <name evidence="1" type="ORF">FIBSPDRAFT_856817</name>
</gene>
<evidence type="ECO:0000313" key="2">
    <source>
        <dbReference type="Proteomes" id="UP000076532"/>
    </source>
</evidence>
<proteinExistence type="predicted"/>
<dbReference type="Proteomes" id="UP000076532">
    <property type="component" value="Unassembled WGS sequence"/>
</dbReference>
<organism evidence="1 2">
    <name type="scientific">Athelia psychrophila</name>
    <dbReference type="NCBI Taxonomy" id="1759441"/>
    <lineage>
        <taxon>Eukaryota</taxon>
        <taxon>Fungi</taxon>
        <taxon>Dikarya</taxon>
        <taxon>Basidiomycota</taxon>
        <taxon>Agaricomycotina</taxon>
        <taxon>Agaricomycetes</taxon>
        <taxon>Agaricomycetidae</taxon>
        <taxon>Atheliales</taxon>
        <taxon>Atheliaceae</taxon>
        <taxon>Athelia</taxon>
    </lineage>
</organism>
<protein>
    <submittedName>
        <fullName evidence="1">Uncharacterized protein</fullName>
    </submittedName>
</protein>
<dbReference type="AlphaFoldDB" id="A0A166N401"/>
<reference evidence="1 2" key="1">
    <citation type="journal article" date="2016" name="Mol. Biol. Evol.">
        <title>Comparative Genomics of Early-Diverging Mushroom-Forming Fungi Provides Insights into the Origins of Lignocellulose Decay Capabilities.</title>
        <authorList>
            <person name="Nagy L.G."/>
            <person name="Riley R."/>
            <person name="Tritt A."/>
            <person name="Adam C."/>
            <person name="Daum C."/>
            <person name="Floudas D."/>
            <person name="Sun H."/>
            <person name="Yadav J.S."/>
            <person name="Pangilinan J."/>
            <person name="Larsson K.H."/>
            <person name="Matsuura K."/>
            <person name="Barry K."/>
            <person name="Labutti K."/>
            <person name="Kuo R."/>
            <person name="Ohm R.A."/>
            <person name="Bhattacharya S.S."/>
            <person name="Shirouzu T."/>
            <person name="Yoshinaga Y."/>
            <person name="Martin F.M."/>
            <person name="Grigoriev I.V."/>
            <person name="Hibbett D.S."/>
        </authorList>
    </citation>
    <scope>NUCLEOTIDE SEQUENCE [LARGE SCALE GENOMIC DNA]</scope>
    <source>
        <strain evidence="1 2">CBS 109695</strain>
    </source>
</reference>
<name>A0A166N401_9AGAM</name>
<sequence length="50" mass="5409">IGKVDGMVMGGIERSQNFAKSLRVKLVGGQRKISRCHCTPPTQRHGTVSS</sequence>
<accession>A0A166N401</accession>
<evidence type="ECO:0000313" key="1">
    <source>
        <dbReference type="EMBL" id="KZP24621.1"/>
    </source>
</evidence>
<keyword evidence="2" id="KW-1185">Reference proteome</keyword>